<feature type="region of interest" description="Disordered" evidence="1">
    <location>
        <begin position="505"/>
        <end position="643"/>
    </location>
</feature>
<feature type="compositionally biased region" description="Low complexity" evidence="1">
    <location>
        <begin position="572"/>
        <end position="598"/>
    </location>
</feature>
<reference evidence="2" key="1">
    <citation type="submission" date="2014-12" db="EMBL/GenBank/DDBJ databases">
        <title>Insight into the proteome of Arion vulgaris.</title>
        <authorList>
            <person name="Aradska J."/>
            <person name="Bulat T."/>
            <person name="Smidak R."/>
            <person name="Sarate P."/>
            <person name="Gangsoo J."/>
            <person name="Sialana F."/>
            <person name="Bilban M."/>
            <person name="Lubec G."/>
        </authorList>
    </citation>
    <scope>NUCLEOTIDE SEQUENCE</scope>
    <source>
        <tissue evidence="2">Skin</tissue>
    </source>
</reference>
<feature type="compositionally biased region" description="Basic and acidic residues" evidence="1">
    <location>
        <begin position="506"/>
        <end position="519"/>
    </location>
</feature>
<organism evidence="2">
    <name type="scientific">Arion vulgaris</name>
    <dbReference type="NCBI Taxonomy" id="1028688"/>
    <lineage>
        <taxon>Eukaryota</taxon>
        <taxon>Metazoa</taxon>
        <taxon>Spiralia</taxon>
        <taxon>Lophotrochozoa</taxon>
        <taxon>Mollusca</taxon>
        <taxon>Gastropoda</taxon>
        <taxon>Heterobranchia</taxon>
        <taxon>Euthyneura</taxon>
        <taxon>Panpulmonata</taxon>
        <taxon>Eupulmonata</taxon>
        <taxon>Stylommatophora</taxon>
        <taxon>Helicina</taxon>
        <taxon>Arionoidea</taxon>
        <taxon>Arionidae</taxon>
        <taxon>Arion</taxon>
    </lineage>
</organism>
<accession>A0A0B7AJM3</accession>
<dbReference type="EMBL" id="HACG01034349">
    <property type="protein sequence ID" value="CEK81214.1"/>
    <property type="molecule type" value="Transcribed_RNA"/>
</dbReference>
<feature type="compositionally biased region" description="Basic residues" evidence="1">
    <location>
        <begin position="410"/>
        <end position="419"/>
    </location>
</feature>
<feature type="compositionally biased region" description="Polar residues" evidence="1">
    <location>
        <begin position="61"/>
        <end position="76"/>
    </location>
</feature>
<feature type="compositionally biased region" description="Polar residues" evidence="1">
    <location>
        <begin position="764"/>
        <end position="785"/>
    </location>
</feature>
<protein>
    <submittedName>
        <fullName evidence="2">Uncharacterized protein</fullName>
    </submittedName>
</protein>
<gene>
    <name evidence="2" type="primary">ORF124888</name>
</gene>
<evidence type="ECO:0000256" key="1">
    <source>
        <dbReference type="SAM" id="MobiDB-lite"/>
    </source>
</evidence>
<feature type="region of interest" description="Disordered" evidence="1">
    <location>
        <begin position="655"/>
        <end position="785"/>
    </location>
</feature>
<feature type="compositionally biased region" description="Polar residues" evidence="1">
    <location>
        <begin position="391"/>
        <end position="402"/>
    </location>
</feature>
<feature type="region of interest" description="Disordered" evidence="1">
    <location>
        <begin position="1253"/>
        <end position="1309"/>
    </location>
</feature>
<feature type="region of interest" description="Disordered" evidence="1">
    <location>
        <begin position="869"/>
        <end position="900"/>
    </location>
</feature>
<evidence type="ECO:0000313" key="2">
    <source>
        <dbReference type="EMBL" id="CEK81214.1"/>
    </source>
</evidence>
<feature type="compositionally biased region" description="Polar residues" evidence="1">
    <location>
        <begin position="691"/>
        <end position="707"/>
    </location>
</feature>
<sequence length="1429" mass="158787">KIMESNFILRNVDTSLTHTDMDVSHGQQPQKRIPSGLSSQPIPEQSRSRPMQVSPRRKSQEFTTEQSVLASRRNTISVPEDTSVTHLDRRFPTHLGSDIIFSKERTHGMSSLPPPVSISLDHAPHDSNSQSPMQSLTIPPHQENILMSPKKVSPSLQFKERTPDPPIFSSVPNKTTLQEPLSLFSKVAIHDPIFAPYPKVPSQEQLFGGTKVTPPEFFLSNKMAAEQQVLLHTKNLVPEKQLTNKVPEPLLITQKSPAQELLQHTTTKTAPHVLEHIPLHEKVVQNREPLFSPKGVTPDNQFSYPDQDIDFLLNSPPRNNLGGFPSFPPTTEVNIPALTKQPDYSQDHLFIAVSEVAARPGDRELPHPRRAEGFPASFYQEPVPTAKTHQETVSVSLQQHQQNLEDDKKGTRKRKRSNKKTTSEDRAAALAEQQAIEESVQANVDSIRKALNANQAKAAAEKAGMGGPEKKKSLDAYDFEAHIGQDIAVTPGVLTTDTTFSSFAETDAKPLRSRNERGRGRGYVARRGRRGRGAISSVHEASDALHRPDPPHNQQPPSHFPARVPNQDHLQSHIQQQFRQQFSPSQQQQSAFQRQTSQPNQVSGRQLPHFYQHSHSSPISSDNSSSMPAHEWQQKQVPHSYPHNQIQQPQLLQQQPVKLPVSKSDVLSPESNKQDLDLSYGESELIINLDDQPSSTEGKENQYNLSSDGEDRTHIPSPSTPKSQRSTRARKQPDYKAIASGNVQIPVQPRSSRSGGSPRGLGNDSHSPKNMSPRTRSSENMSSTPVVKLEKLEVGRTTRSRREIVGGKMYGKDNTNEVVITAVNLDDQKLKITTADDNRPVSKENIYEFVDNEHDQLVETSLRSARARKKRVSENQDLHIQQPLPDYMPASPASSSNSSVFIQETRHSSFDTHVPDIRSADDGVKQVPLSNVDAIIEAVSKGNFGSLEEDHISEAVATPAVPETEHLPAPPPTRSNRRSTEAKKEADQKAEKTFTIAEPPKFEGRESGRKGPTVPPLRIKVAHGTKVEKSEEKHYVIERAKVVGPVSEQEKPPLAFTVKLSDSGTATIKPVGAGSTTTTTSPQLTIPTSKVPVFTSADIYKNDNIHKKDSSLGLFSGLPQNEQQNSEIDLNKSSIPTSQAPPWKPLEMDEASIARSTGAMHPKVAAKVQASQECQNNPGHVQTSVSQPIQQYPPSSTPSSIATLPKSSPVTPATPHVLVKHAWLQQDTHHQPATSDPTSSSYLPTYIQTAPQMSTSLSREAQLQHQQQQQPPPTSVHQETKQPPNAHCQPAIHPDRPGKANKPGVMEPNTDRISKVTVEAQKQQHHQGSFGFPPLVPPAHSGQGPLLCHQTRQDTMHKIHTFQIVLYSSLFLTVDPQSHLLSSRRQPLRWDQMYKFRHLQRRQQLCYMQVWFLANHIHCHQHLPALKDR</sequence>
<feature type="compositionally biased region" description="Polar residues" evidence="1">
    <location>
        <begin position="1169"/>
        <end position="1211"/>
    </location>
</feature>
<feature type="non-terminal residue" evidence="2">
    <location>
        <position position="1"/>
    </location>
</feature>
<feature type="region of interest" description="Disordered" evidence="1">
    <location>
        <begin position="152"/>
        <end position="172"/>
    </location>
</feature>
<feature type="compositionally biased region" description="Polar residues" evidence="1">
    <location>
        <begin position="25"/>
        <end position="51"/>
    </location>
</feature>
<proteinExistence type="predicted"/>
<name>A0A0B7AJM3_9EUPU</name>
<feature type="compositionally biased region" description="Basic and acidic residues" evidence="1">
    <location>
        <begin position="978"/>
        <end position="992"/>
    </location>
</feature>
<feature type="region of interest" description="Disordered" evidence="1">
    <location>
        <begin position="18"/>
        <end position="76"/>
    </location>
</feature>
<feature type="region of interest" description="Disordered" evidence="1">
    <location>
        <begin position="386"/>
        <end position="432"/>
    </location>
</feature>
<feature type="compositionally biased region" description="Low complexity" evidence="1">
    <location>
        <begin position="889"/>
        <end position="899"/>
    </location>
</feature>
<feature type="region of interest" description="Disordered" evidence="1">
    <location>
        <begin position="1169"/>
        <end position="1213"/>
    </location>
</feature>
<feature type="compositionally biased region" description="Basic and acidic residues" evidence="1">
    <location>
        <begin position="540"/>
        <end position="550"/>
    </location>
</feature>
<feature type="region of interest" description="Disordered" evidence="1">
    <location>
        <begin position="957"/>
        <end position="1016"/>
    </location>
</feature>
<feature type="compositionally biased region" description="Basic and acidic residues" evidence="1">
    <location>
        <begin position="1000"/>
        <end position="1009"/>
    </location>
</feature>
<feature type="compositionally biased region" description="Polar residues" evidence="1">
    <location>
        <begin position="1123"/>
        <end position="1140"/>
    </location>
</feature>
<feature type="region of interest" description="Disordered" evidence="1">
    <location>
        <begin position="1123"/>
        <end position="1144"/>
    </location>
</feature>
<feature type="compositionally biased region" description="Low complexity" evidence="1">
    <location>
        <begin position="614"/>
        <end position="626"/>
    </location>
</feature>